<reference evidence="2 3" key="1">
    <citation type="submission" date="2021-06" db="EMBL/GenBank/DDBJ databases">
        <title>Bacterium isolated from marine sediment.</title>
        <authorList>
            <person name="Zhu K.-L."/>
            <person name="Du Z.-J."/>
            <person name="Liang Q.-Y."/>
        </authorList>
    </citation>
    <scope>NUCLEOTIDE SEQUENCE [LARGE SCALE GENOMIC DNA]</scope>
    <source>
        <strain evidence="2 3">A346</strain>
    </source>
</reference>
<evidence type="ECO:0000256" key="1">
    <source>
        <dbReference type="SAM" id="Phobius"/>
    </source>
</evidence>
<dbReference type="Proteomes" id="UP000755551">
    <property type="component" value="Unassembled WGS sequence"/>
</dbReference>
<proteinExistence type="predicted"/>
<evidence type="ECO:0000313" key="3">
    <source>
        <dbReference type="Proteomes" id="UP000755551"/>
    </source>
</evidence>
<keyword evidence="1" id="KW-0472">Membrane</keyword>
<keyword evidence="3" id="KW-1185">Reference proteome</keyword>
<protein>
    <submittedName>
        <fullName evidence="2">Uncharacterized protein</fullName>
    </submittedName>
</protein>
<name>A0ABS6MC98_9GAMM</name>
<organism evidence="2 3">
    <name type="scientific">Marinobacterium weihaiense</name>
    <dbReference type="NCBI Taxonomy" id="2851016"/>
    <lineage>
        <taxon>Bacteria</taxon>
        <taxon>Pseudomonadati</taxon>
        <taxon>Pseudomonadota</taxon>
        <taxon>Gammaproteobacteria</taxon>
        <taxon>Oceanospirillales</taxon>
        <taxon>Oceanospirillaceae</taxon>
        <taxon>Marinobacterium</taxon>
    </lineage>
</organism>
<accession>A0ABS6MC98</accession>
<evidence type="ECO:0000313" key="2">
    <source>
        <dbReference type="EMBL" id="MBV0933928.1"/>
    </source>
</evidence>
<dbReference type="EMBL" id="JAHQZT010000013">
    <property type="protein sequence ID" value="MBV0933928.1"/>
    <property type="molecule type" value="Genomic_DNA"/>
</dbReference>
<dbReference type="RefSeq" id="WP_217335334.1">
    <property type="nucleotide sequence ID" value="NZ_JAHQZT010000013.1"/>
</dbReference>
<gene>
    <name evidence="2" type="ORF">KTN04_11295</name>
</gene>
<keyword evidence="1" id="KW-0812">Transmembrane</keyword>
<feature type="transmembrane region" description="Helical" evidence="1">
    <location>
        <begin position="7"/>
        <end position="27"/>
    </location>
</feature>
<comment type="caution">
    <text evidence="2">The sequence shown here is derived from an EMBL/GenBank/DDBJ whole genome shotgun (WGS) entry which is preliminary data.</text>
</comment>
<sequence length="147" mass="16173">MKSCPKVFWLIWGGGVLPLLAAVLMWGSGIGIPSQGTNKGELLQPVQSLEQWGGQPQRHTGHWSLVWVPAGECLPVCGEQLERLRRIHDALGRNADRVRVMPEYSGLAPGVWVVDPLGNLVLKYPLAYEGQALLSDMRRLLKASRLG</sequence>
<keyword evidence="1" id="KW-1133">Transmembrane helix</keyword>